<dbReference type="RefSeq" id="XP_034232857.1">
    <property type="nucleotide sequence ID" value="XM_034376966.1"/>
</dbReference>
<evidence type="ECO:0000256" key="5">
    <source>
        <dbReference type="SAM" id="MobiDB-lite"/>
    </source>
</evidence>
<feature type="compositionally biased region" description="Polar residues" evidence="5">
    <location>
        <begin position="44"/>
        <end position="60"/>
    </location>
</feature>
<keyword evidence="2" id="KW-0343">GTPase activation</keyword>
<dbReference type="KEGG" id="tpal:117640461"/>
<dbReference type="SMART" id="SM00233">
    <property type="entry name" value="PH"/>
    <property type="match status" value="3"/>
</dbReference>
<evidence type="ECO:0000259" key="6">
    <source>
        <dbReference type="PROSITE" id="PS50003"/>
    </source>
</evidence>
<protein>
    <submittedName>
        <fullName evidence="9">Arf-GAP with Rho-GAP domain, ANK repeat and PH domain-containing protein 1</fullName>
    </submittedName>
</protein>
<evidence type="ECO:0000256" key="2">
    <source>
        <dbReference type="ARBA" id="ARBA00022468"/>
    </source>
</evidence>
<dbReference type="InterPro" id="IPR001849">
    <property type="entry name" value="PH_domain"/>
</dbReference>
<organism evidence="9">
    <name type="scientific">Thrips palmi</name>
    <name type="common">Melon thrips</name>
    <dbReference type="NCBI Taxonomy" id="161013"/>
    <lineage>
        <taxon>Eukaryota</taxon>
        <taxon>Metazoa</taxon>
        <taxon>Ecdysozoa</taxon>
        <taxon>Arthropoda</taxon>
        <taxon>Hexapoda</taxon>
        <taxon>Insecta</taxon>
        <taxon>Pterygota</taxon>
        <taxon>Neoptera</taxon>
        <taxon>Paraneoptera</taxon>
        <taxon>Thysanoptera</taxon>
        <taxon>Terebrantia</taxon>
        <taxon>Thripoidea</taxon>
        <taxon>Thripidae</taxon>
        <taxon>Thrips</taxon>
    </lineage>
</organism>
<dbReference type="PROSITE" id="PS50238">
    <property type="entry name" value="RHOGAP"/>
    <property type="match status" value="1"/>
</dbReference>
<comment type="subcellular location">
    <subcellularLocation>
        <location evidence="1">Cytoplasm</location>
    </subcellularLocation>
</comment>
<keyword evidence="4" id="KW-0677">Repeat</keyword>
<dbReference type="Proteomes" id="UP000515158">
    <property type="component" value="Unplaced"/>
</dbReference>
<dbReference type="SUPFAM" id="SSF50729">
    <property type="entry name" value="PH domain-like"/>
    <property type="match status" value="3"/>
</dbReference>
<feature type="compositionally biased region" description="Pro residues" evidence="5">
    <location>
        <begin position="164"/>
        <end position="176"/>
    </location>
</feature>
<feature type="region of interest" description="Disordered" evidence="5">
    <location>
        <begin position="339"/>
        <end position="369"/>
    </location>
</feature>
<dbReference type="CDD" id="cd04385">
    <property type="entry name" value="RhoGAP_ARAP"/>
    <property type="match status" value="1"/>
</dbReference>
<dbReference type="InterPro" id="IPR000198">
    <property type="entry name" value="RhoGAP_dom"/>
</dbReference>
<reference evidence="9" key="1">
    <citation type="submission" date="2025-08" db="UniProtKB">
        <authorList>
            <consortium name="RefSeq"/>
        </authorList>
    </citation>
    <scope>IDENTIFICATION</scope>
    <source>
        <tissue evidence="9">Total insect</tissue>
    </source>
</reference>
<dbReference type="SUPFAM" id="SSF48350">
    <property type="entry name" value="GTPase activation domain, GAP"/>
    <property type="match status" value="1"/>
</dbReference>
<proteinExistence type="predicted"/>
<evidence type="ECO:0000256" key="4">
    <source>
        <dbReference type="ARBA" id="ARBA00022737"/>
    </source>
</evidence>
<dbReference type="InterPro" id="IPR052227">
    <property type="entry name" value="Arf-Rho-GAP_ANK-PH_domain"/>
</dbReference>
<dbReference type="InterPro" id="IPR008936">
    <property type="entry name" value="Rho_GTPase_activation_prot"/>
</dbReference>
<keyword evidence="3" id="KW-0963">Cytoplasm</keyword>
<dbReference type="Pfam" id="PF00620">
    <property type="entry name" value="RhoGAP"/>
    <property type="match status" value="1"/>
</dbReference>
<evidence type="ECO:0000313" key="8">
    <source>
        <dbReference type="Proteomes" id="UP000515158"/>
    </source>
</evidence>
<dbReference type="Gene3D" id="2.30.29.30">
    <property type="entry name" value="Pleckstrin-homology domain (PH domain)/Phosphotyrosine-binding domain (PTB)"/>
    <property type="match status" value="2"/>
</dbReference>
<dbReference type="FunCoup" id="A0A6P8YFZ7">
    <property type="interactions" value="266"/>
</dbReference>
<feature type="compositionally biased region" description="Low complexity" evidence="5">
    <location>
        <begin position="186"/>
        <end position="202"/>
    </location>
</feature>
<name>A0A6P8YFZ7_THRPL</name>
<dbReference type="Gene3D" id="3.10.20.90">
    <property type="entry name" value="Phosphatidylinositol 3-kinase Catalytic Subunit, Chain A, domain 1"/>
    <property type="match status" value="1"/>
</dbReference>
<evidence type="ECO:0000256" key="1">
    <source>
        <dbReference type="ARBA" id="ARBA00004496"/>
    </source>
</evidence>
<dbReference type="CTD" id="32686"/>
<dbReference type="InterPro" id="IPR011993">
    <property type="entry name" value="PH-like_dom_sf"/>
</dbReference>
<feature type="compositionally biased region" description="Basic and acidic residues" evidence="5">
    <location>
        <begin position="62"/>
        <end position="85"/>
    </location>
</feature>
<evidence type="ECO:0000256" key="3">
    <source>
        <dbReference type="ARBA" id="ARBA00022490"/>
    </source>
</evidence>
<feature type="compositionally biased region" description="Polar residues" evidence="5">
    <location>
        <begin position="339"/>
        <end position="368"/>
    </location>
</feature>
<gene>
    <name evidence="9" type="primary">LOC117640461</name>
</gene>
<dbReference type="SMART" id="SM00324">
    <property type="entry name" value="RhoGAP"/>
    <property type="match status" value="1"/>
</dbReference>
<dbReference type="OrthoDB" id="29546at2759"/>
<feature type="domain" description="PH" evidence="6">
    <location>
        <begin position="582"/>
        <end position="685"/>
    </location>
</feature>
<dbReference type="PANTHER" id="PTHR45899">
    <property type="entry name" value="RHO GTPASE ACTIVATING PROTEIN AT 15B, ISOFORM C"/>
    <property type="match status" value="1"/>
</dbReference>
<feature type="compositionally biased region" description="Polar residues" evidence="5">
    <location>
        <begin position="1"/>
        <end position="10"/>
    </location>
</feature>
<keyword evidence="8" id="KW-1185">Reference proteome</keyword>
<dbReference type="AlphaFoldDB" id="A0A6P8YFZ7"/>
<dbReference type="Gene3D" id="1.10.555.10">
    <property type="entry name" value="Rho GTPase activation protein"/>
    <property type="match status" value="1"/>
</dbReference>
<evidence type="ECO:0000259" key="7">
    <source>
        <dbReference type="PROSITE" id="PS50238"/>
    </source>
</evidence>
<dbReference type="GO" id="GO:0005547">
    <property type="term" value="F:phosphatidylinositol-3,4,5-trisphosphate binding"/>
    <property type="evidence" value="ECO:0007669"/>
    <property type="project" value="InterPro"/>
</dbReference>
<dbReference type="InterPro" id="IPR037858">
    <property type="entry name" value="RhoGAP_ARAP"/>
</dbReference>
<dbReference type="GO" id="GO:0007165">
    <property type="term" value="P:signal transduction"/>
    <property type="evidence" value="ECO:0007669"/>
    <property type="project" value="InterPro"/>
</dbReference>
<evidence type="ECO:0000313" key="9">
    <source>
        <dbReference type="RefSeq" id="XP_034232857.1"/>
    </source>
</evidence>
<feature type="domain" description="Rho-GAP" evidence="7">
    <location>
        <begin position="796"/>
        <end position="977"/>
    </location>
</feature>
<dbReference type="CDD" id="cd00821">
    <property type="entry name" value="PH"/>
    <property type="match status" value="1"/>
</dbReference>
<dbReference type="InParanoid" id="A0A6P8YFZ7"/>
<dbReference type="GO" id="GO:0005096">
    <property type="term" value="F:GTPase activator activity"/>
    <property type="evidence" value="ECO:0007669"/>
    <property type="project" value="UniProtKB-KW"/>
</dbReference>
<dbReference type="GO" id="GO:0005737">
    <property type="term" value="C:cytoplasm"/>
    <property type="evidence" value="ECO:0007669"/>
    <property type="project" value="UniProtKB-SubCell"/>
</dbReference>
<accession>A0A6P8YFZ7</accession>
<dbReference type="Pfam" id="PF00169">
    <property type="entry name" value="PH"/>
    <property type="match status" value="1"/>
</dbReference>
<dbReference type="GeneID" id="117640461"/>
<feature type="region of interest" description="Disordered" evidence="5">
    <location>
        <begin position="1"/>
        <end position="212"/>
    </location>
</feature>
<sequence>MDENSCSPKSRPSPPIPNRTSPVKKPIPLPRFKKRRESLEKNDYSNSDSPDGAQKQSVTQMLKEEFKSASDNVQEKGKSVMESTRRIARNMMPKRFTQQDYNGRENPLMAGSLTDRCQSMPPDDIFRSISFDSPLTPAADAKMSLEESELKCCSVESPDSPVEYFPPPLYPPPPLPDESLYDEVSSIKSSQSMKSSHSGSQQDHNNPSDADSFQEIDGIYEELSNARSEAAKFSESQDQHGSVFNTFQCSDSETGSLPPLNKKSKKFLRSDSWTFYDTVSCSQGGTSSSSLDESACNIYNEDPVALVSASRKTTSSLPSINSQMDALAINSDDLASNGSCSHSSTVDSTGISGSSGSYHSANLNTSENMTHENRVEMRKKLTHGPKLPTKSVIYEFDPLYVNIPIAEDLANSGLPESDLMILAGLAPAKETKVSHYGKINIKAKDGKKIVAIVEEGAASVRPPTPPARSDSMSVVSTEITEGESVQERAIDVPPDADAVSVSLSRKSSLSQFDAEMNSKRFSRLKQHWPSMKRAIKSAVHRDSKVLPSEVDGSSDKAPTSAFYANLPHTQQLERPALEPTLAVQYRGEVYRGTSASRDLTQRWCHLAESQLTCFADKSGSGSKDIIPLEAVLSLQHVLEHRSSSEGEELHCFELSLLGKNRNQLFGVTSSMERRVWMQKILENFTTVFPMRISSDYSKFGWCYFKEGIGGSWMPAWLLLHKRTLMYCAPKGKAIEADLRCARSIVIQEPDSVSPLILIDFPKLSLYLRTERTSETVAWRNVIRSAATDNGPDLDCQQLTQENVPVLVDKCINFVYAHGSLSEGIYRRSGANSSVSKLLTLFRQDAWAVQLSRQEFSEYDVASVLKRFFRDLPEPLLTSKLHPRLCETSCEQDESKRLEKYLEILNELPSVNAVTLRRLLSHLHFIHEESEHNLMPVENLAAIWGPTLMHVENGDEITWSRQESKVIVDLVSMFPRLYEVNAEEMARDKRIREVLQRLQKGGVHPQQAKPTGDLRVWIHIGSKDSGQCVNVTVGPQKLCQEVCSELASHLSLHAHQVALCEVVLAGALKRYLHHSEKVLDSVLRWGYWDEPDRAQNFLVLVPNTVLQELNSLVTPPITMSGELRFADQKTKSFKTHPFEFSQAKLCYYKDKRGAVKLSEWPVEEIVWYEGFEPKRNPTSRWAITFISKNNKVKRSKESPFFGCTMAGTCKEDQNKWMAALLAAEYPQGLLPPPIQVNLLE</sequence>
<dbReference type="PROSITE" id="PS50003">
    <property type="entry name" value="PH_DOMAIN"/>
    <property type="match status" value="1"/>
</dbReference>
<dbReference type="PANTHER" id="PTHR45899:SF2">
    <property type="entry name" value="RHO GTPASE ACTIVATING PROTEIN AT 15B, ISOFORM C"/>
    <property type="match status" value="1"/>
</dbReference>